<dbReference type="GO" id="GO:0008932">
    <property type="term" value="F:lytic endotransglycosylase activity"/>
    <property type="evidence" value="ECO:0007669"/>
    <property type="project" value="UniProtKB-UniRule"/>
</dbReference>
<comment type="similarity">
    <text evidence="7">Belongs to the transglycosylase MltG family.</text>
</comment>
<dbReference type="Pfam" id="PF02618">
    <property type="entry name" value="YceG"/>
    <property type="match status" value="1"/>
</dbReference>
<reference evidence="9 10" key="1">
    <citation type="submission" date="2019-08" db="EMBL/GenBank/DDBJ databases">
        <authorList>
            <person name="Lei W."/>
        </authorList>
    </citation>
    <scope>NUCLEOTIDE SEQUENCE [LARGE SCALE GENOMIC DNA]</scope>
    <source>
        <strain evidence="9 10">CCUG 66496</strain>
    </source>
</reference>
<evidence type="ECO:0000256" key="8">
    <source>
        <dbReference type="SAM" id="Coils"/>
    </source>
</evidence>
<evidence type="ECO:0000256" key="5">
    <source>
        <dbReference type="ARBA" id="ARBA00023239"/>
    </source>
</evidence>
<sequence length="572" mass="63934">MTDTNKPKTPTGQSFKEQILAELEEANRLRKLREEELYQKKLEAEAAAKRTAELLAEYEEQRRLEEQRVTEERVKLERQVQSALDDIRVEKLAVNTKELNEQAAYVTRPQEPSLEAEEVESLNLSPQEETVELVQTQNLSDLVGLADLPEEELAESQVESGLEMVPEEEDLVDTQVPFASDSVLEEEDRPAYSNKKEKTDSIAKKISTILISIIVILMLVTAFFGYRYVKGALNPVDSTSTEYVQVEIPAGSGNKLIGQILEQAGVIKNGTIFNYYTKFRNYTNFQSGYYNFQKNMSLDDIAAELQKGGTAEPTRPALGKVLVTEGYTIDQISQAVTSNANTKDTSDKTPFSRDEFLKLVANQTFINKMVQKYPNLLSGLPSANDAVYQLEGYLFPATYNYYEETTLEELVEEMIATMDAQLAPYYNQIAASGKTVNEVLTLASLVEKEGSTDDDRKMIASVFNNRLQQNMPLQSNIAILYAMGKLGQKTTLAEDAAINTEINSPYNIYRNTGLMPGPVDSPSLSAIKATVAPANTNFLYFVADVKTGNVYYATSYEEHSANVEKYVNSQLN</sequence>
<dbReference type="CDD" id="cd08010">
    <property type="entry name" value="MltG_like"/>
    <property type="match status" value="1"/>
</dbReference>
<gene>
    <name evidence="7 9" type="primary">mltG</name>
    <name evidence="9" type="ORF">FRX57_04260</name>
</gene>
<keyword evidence="6 7" id="KW-0961">Cell wall biogenesis/degradation</keyword>
<feature type="coiled-coil region" evidence="8">
    <location>
        <begin position="16"/>
        <end position="86"/>
    </location>
</feature>
<dbReference type="PANTHER" id="PTHR30518:SF2">
    <property type="entry name" value="ENDOLYTIC MUREIN TRANSGLYCOSYLASE"/>
    <property type="match status" value="1"/>
</dbReference>
<organism evidence="9 10">
    <name type="scientific">Streptococcus cuniculipharyngis</name>
    <dbReference type="NCBI Taxonomy" id="1562651"/>
    <lineage>
        <taxon>Bacteria</taxon>
        <taxon>Bacillati</taxon>
        <taxon>Bacillota</taxon>
        <taxon>Bacilli</taxon>
        <taxon>Lactobacillales</taxon>
        <taxon>Streptococcaceae</taxon>
        <taxon>Streptococcus</taxon>
    </lineage>
</organism>
<keyword evidence="1 7" id="KW-1003">Cell membrane</keyword>
<dbReference type="HAMAP" id="MF_02065">
    <property type="entry name" value="MltG"/>
    <property type="match status" value="1"/>
</dbReference>
<comment type="function">
    <text evidence="7">Functions as a peptidoglycan terminase that cleaves nascent peptidoglycan strands endolytically to terminate their elongation.</text>
</comment>
<keyword evidence="2 7" id="KW-0812">Transmembrane</keyword>
<dbReference type="InterPro" id="IPR003770">
    <property type="entry name" value="MLTG-like"/>
</dbReference>
<comment type="caution">
    <text evidence="9">The sequence shown here is derived from an EMBL/GenBank/DDBJ whole genome shotgun (WGS) entry which is preliminary data.</text>
</comment>
<evidence type="ECO:0000256" key="7">
    <source>
        <dbReference type="HAMAP-Rule" id="MF_02065"/>
    </source>
</evidence>
<comment type="subcellular location">
    <subcellularLocation>
        <location evidence="7">Cell membrane</location>
        <topology evidence="7">Single-pass membrane protein</topology>
    </subcellularLocation>
</comment>
<dbReference type="RefSeq" id="WP_146567038.1">
    <property type="nucleotide sequence ID" value="NZ_VOHL01000002.1"/>
</dbReference>
<dbReference type="OrthoDB" id="9814591at2"/>
<name>A0A5C5SC66_9STRE</name>
<dbReference type="GO" id="GO:0071555">
    <property type="term" value="P:cell wall organization"/>
    <property type="evidence" value="ECO:0007669"/>
    <property type="project" value="UniProtKB-KW"/>
</dbReference>
<evidence type="ECO:0000256" key="3">
    <source>
        <dbReference type="ARBA" id="ARBA00022989"/>
    </source>
</evidence>
<feature type="transmembrane region" description="Helical" evidence="7">
    <location>
        <begin position="206"/>
        <end position="226"/>
    </location>
</feature>
<evidence type="ECO:0000313" key="9">
    <source>
        <dbReference type="EMBL" id="TWS98149.1"/>
    </source>
</evidence>
<keyword evidence="8" id="KW-0175">Coiled coil</keyword>
<keyword evidence="10" id="KW-1185">Reference proteome</keyword>
<accession>A0A5C5SC66</accession>
<evidence type="ECO:0000256" key="2">
    <source>
        <dbReference type="ARBA" id="ARBA00022692"/>
    </source>
</evidence>
<dbReference type="NCBIfam" id="TIGR00247">
    <property type="entry name" value="endolytic transglycosylase MltG"/>
    <property type="match status" value="1"/>
</dbReference>
<dbReference type="EMBL" id="VOHL01000002">
    <property type="protein sequence ID" value="TWS98149.1"/>
    <property type="molecule type" value="Genomic_DNA"/>
</dbReference>
<evidence type="ECO:0000256" key="4">
    <source>
        <dbReference type="ARBA" id="ARBA00023136"/>
    </source>
</evidence>
<dbReference type="AlphaFoldDB" id="A0A5C5SC66"/>
<keyword evidence="3 7" id="KW-1133">Transmembrane helix</keyword>
<dbReference type="Gene3D" id="3.30.1490.480">
    <property type="entry name" value="Endolytic murein transglycosylase"/>
    <property type="match status" value="1"/>
</dbReference>
<dbReference type="Gene3D" id="3.30.160.60">
    <property type="entry name" value="Classic Zinc Finger"/>
    <property type="match status" value="1"/>
</dbReference>
<evidence type="ECO:0000256" key="1">
    <source>
        <dbReference type="ARBA" id="ARBA00022475"/>
    </source>
</evidence>
<comment type="catalytic activity">
    <reaction evidence="7">
        <text>a peptidoglycan chain = a peptidoglycan chain with N-acetyl-1,6-anhydromuramyl-[peptide] at the reducing end + a peptidoglycan chain with N-acetylglucosamine at the non-reducing end.</text>
        <dbReference type="EC" id="4.2.2.29"/>
    </reaction>
</comment>
<protein>
    <recommendedName>
        <fullName evidence="7">Endolytic murein transglycosylase</fullName>
        <ecNumber evidence="7">4.2.2.29</ecNumber>
    </recommendedName>
    <alternativeName>
        <fullName evidence="7">Peptidoglycan lytic transglycosylase</fullName>
    </alternativeName>
    <alternativeName>
        <fullName evidence="7">Peptidoglycan polymerization terminase</fullName>
    </alternativeName>
</protein>
<keyword evidence="5 7" id="KW-0456">Lyase</keyword>
<evidence type="ECO:0000313" key="10">
    <source>
        <dbReference type="Proteomes" id="UP000317430"/>
    </source>
</evidence>
<keyword evidence="4 7" id="KW-0472">Membrane</keyword>
<proteinExistence type="inferred from homology"/>
<dbReference type="PANTHER" id="PTHR30518">
    <property type="entry name" value="ENDOLYTIC MUREIN TRANSGLYCOSYLASE"/>
    <property type="match status" value="1"/>
</dbReference>
<evidence type="ECO:0000256" key="6">
    <source>
        <dbReference type="ARBA" id="ARBA00023316"/>
    </source>
</evidence>
<dbReference type="EC" id="4.2.2.29" evidence="7"/>
<dbReference type="GO" id="GO:0005886">
    <property type="term" value="C:plasma membrane"/>
    <property type="evidence" value="ECO:0007669"/>
    <property type="project" value="UniProtKB-SubCell"/>
</dbReference>
<dbReference type="Proteomes" id="UP000317430">
    <property type="component" value="Unassembled WGS sequence"/>
</dbReference>
<feature type="site" description="Important for catalytic activity" evidence="7">
    <location>
        <position position="449"/>
    </location>
</feature>
<dbReference type="GO" id="GO:0009252">
    <property type="term" value="P:peptidoglycan biosynthetic process"/>
    <property type="evidence" value="ECO:0007669"/>
    <property type="project" value="UniProtKB-UniRule"/>
</dbReference>